<evidence type="ECO:0000313" key="2">
    <source>
        <dbReference type="Proteomes" id="UP001418222"/>
    </source>
</evidence>
<sequence length="94" mass="11449">MLFLSWRKLWRFIPRRMTLFGLWEMHKIFFHSSRKILRMPSLILRGQCSASSKHWKRYLYPHGYFSYSFVSFSSKKLKPGFLLVTYVSFVSIIF</sequence>
<name>A0AAP0B384_9ASPA</name>
<organism evidence="1 2">
    <name type="scientific">Platanthera zijinensis</name>
    <dbReference type="NCBI Taxonomy" id="2320716"/>
    <lineage>
        <taxon>Eukaryota</taxon>
        <taxon>Viridiplantae</taxon>
        <taxon>Streptophyta</taxon>
        <taxon>Embryophyta</taxon>
        <taxon>Tracheophyta</taxon>
        <taxon>Spermatophyta</taxon>
        <taxon>Magnoliopsida</taxon>
        <taxon>Liliopsida</taxon>
        <taxon>Asparagales</taxon>
        <taxon>Orchidaceae</taxon>
        <taxon>Orchidoideae</taxon>
        <taxon>Orchideae</taxon>
        <taxon>Orchidinae</taxon>
        <taxon>Platanthera</taxon>
    </lineage>
</organism>
<accession>A0AAP0B384</accession>
<reference evidence="1 2" key="1">
    <citation type="journal article" date="2022" name="Nat. Plants">
        <title>Genomes of leafy and leafless Platanthera orchids illuminate the evolution of mycoheterotrophy.</title>
        <authorList>
            <person name="Li M.H."/>
            <person name="Liu K.W."/>
            <person name="Li Z."/>
            <person name="Lu H.C."/>
            <person name="Ye Q.L."/>
            <person name="Zhang D."/>
            <person name="Wang J.Y."/>
            <person name="Li Y.F."/>
            <person name="Zhong Z.M."/>
            <person name="Liu X."/>
            <person name="Yu X."/>
            <person name="Liu D.K."/>
            <person name="Tu X.D."/>
            <person name="Liu B."/>
            <person name="Hao Y."/>
            <person name="Liao X.Y."/>
            <person name="Jiang Y.T."/>
            <person name="Sun W.H."/>
            <person name="Chen J."/>
            <person name="Chen Y.Q."/>
            <person name="Ai Y."/>
            <person name="Zhai J.W."/>
            <person name="Wu S.S."/>
            <person name="Zhou Z."/>
            <person name="Hsiao Y.Y."/>
            <person name="Wu W.L."/>
            <person name="Chen Y.Y."/>
            <person name="Lin Y.F."/>
            <person name="Hsu J.L."/>
            <person name="Li C.Y."/>
            <person name="Wang Z.W."/>
            <person name="Zhao X."/>
            <person name="Zhong W.Y."/>
            <person name="Ma X.K."/>
            <person name="Ma L."/>
            <person name="Huang J."/>
            <person name="Chen G.Z."/>
            <person name="Huang M.Z."/>
            <person name="Huang L."/>
            <person name="Peng D.H."/>
            <person name="Luo Y.B."/>
            <person name="Zou S.Q."/>
            <person name="Chen S.P."/>
            <person name="Lan S."/>
            <person name="Tsai W.C."/>
            <person name="Van de Peer Y."/>
            <person name="Liu Z.J."/>
        </authorList>
    </citation>
    <scope>NUCLEOTIDE SEQUENCE [LARGE SCALE GENOMIC DNA]</scope>
    <source>
        <strain evidence="1">Lor287</strain>
    </source>
</reference>
<comment type="caution">
    <text evidence="1">The sequence shown here is derived from an EMBL/GenBank/DDBJ whole genome shotgun (WGS) entry which is preliminary data.</text>
</comment>
<dbReference type="AlphaFoldDB" id="A0AAP0B384"/>
<protein>
    <submittedName>
        <fullName evidence="1">Uncharacterized protein</fullName>
    </submittedName>
</protein>
<gene>
    <name evidence="1" type="ORF">KSP39_PZI018931</name>
</gene>
<evidence type="ECO:0000313" key="1">
    <source>
        <dbReference type="EMBL" id="KAK8926111.1"/>
    </source>
</evidence>
<proteinExistence type="predicted"/>
<dbReference type="EMBL" id="JBBWWQ010000016">
    <property type="protein sequence ID" value="KAK8926111.1"/>
    <property type="molecule type" value="Genomic_DNA"/>
</dbReference>
<dbReference type="Proteomes" id="UP001418222">
    <property type="component" value="Unassembled WGS sequence"/>
</dbReference>
<keyword evidence="2" id="KW-1185">Reference proteome</keyword>